<evidence type="ECO:0000256" key="1">
    <source>
        <dbReference type="SAM" id="Phobius"/>
    </source>
</evidence>
<keyword evidence="1" id="KW-1133">Transmembrane helix</keyword>
<keyword evidence="1" id="KW-0472">Membrane</keyword>
<sequence>MALSALTQAELINGIVLVVTLHSDLGGHKKISAFRLLRPAITCAAIVPLFISSPITHGTGLAIELAGIAAGLLGGLLAVMFMRVYRSPQTGRPVSAAGWPYALLWTVVVGARAFFSYGASRLFSRQLADWCIAHQVTAAAITDGLIFMAVVMVLTRTAGLATRAAALRGSRPAQSATANS</sequence>
<feature type="transmembrane region" description="Helical" evidence="1">
    <location>
        <begin position="132"/>
        <end position="154"/>
    </location>
</feature>
<dbReference type="RefSeq" id="WP_212516488.1">
    <property type="nucleotide sequence ID" value="NZ_JAGSOH010000005.1"/>
</dbReference>
<feature type="transmembrane region" description="Helical" evidence="1">
    <location>
        <begin position="36"/>
        <end position="55"/>
    </location>
</feature>
<name>A0A941IEK3_9ACTN</name>
<proteinExistence type="predicted"/>
<reference evidence="2" key="1">
    <citation type="submission" date="2021-04" db="EMBL/GenBank/DDBJ databases">
        <title>Genome based classification of Actinospica acidithermotolerans sp. nov., an actinobacterium isolated from an Indonesian hot spring.</title>
        <authorList>
            <person name="Kusuma A.B."/>
            <person name="Putra K.E."/>
            <person name="Nafisah S."/>
            <person name="Loh J."/>
            <person name="Nouioui I."/>
            <person name="Goodfellow M."/>
        </authorList>
    </citation>
    <scope>NUCLEOTIDE SEQUENCE</scope>
    <source>
        <strain evidence="2">MGRD01-02</strain>
    </source>
</reference>
<keyword evidence="3" id="KW-1185">Reference proteome</keyword>
<feature type="transmembrane region" description="Helical" evidence="1">
    <location>
        <begin position="61"/>
        <end position="81"/>
    </location>
</feature>
<gene>
    <name evidence="2" type="ORF">KDK95_03350</name>
</gene>
<feature type="transmembrane region" description="Helical" evidence="1">
    <location>
        <begin position="102"/>
        <end position="120"/>
    </location>
</feature>
<keyword evidence="1" id="KW-0812">Transmembrane</keyword>
<evidence type="ECO:0008006" key="4">
    <source>
        <dbReference type="Google" id="ProtNLM"/>
    </source>
</evidence>
<dbReference type="Proteomes" id="UP000676325">
    <property type="component" value="Unassembled WGS sequence"/>
</dbReference>
<dbReference type="EMBL" id="JAGSOH010000005">
    <property type="protein sequence ID" value="MBR7825330.1"/>
    <property type="molecule type" value="Genomic_DNA"/>
</dbReference>
<comment type="caution">
    <text evidence="2">The sequence shown here is derived from an EMBL/GenBank/DDBJ whole genome shotgun (WGS) entry which is preliminary data.</text>
</comment>
<organism evidence="2 3">
    <name type="scientific">Actinospica acidithermotolerans</name>
    <dbReference type="NCBI Taxonomy" id="2828514"/>
    <lineage>
        <taxon>Bacteria</taxon>
        <taxon>Bacillati</taxon>
        <taxon>Actinomycetota</taxon>
        <taxon>Actinomycetes</taxon>
        <taxon>Catenulisporales</taxon>
        <taxon>Actinospicaceae</taxon>
        <taxon>Actinospica</taxon>
    </lineage>
</organism>
<evidence type="ECO:0000313" key="3">
    <source>
        <dbReference type="Proteomes" id="UP000676325"/>
    </source>
</evidence>
<accession>A0A941IEK3</accession>
<dbReference type="AlphaFoldDB" id="A0A941IEK3"/>
<evidence type="ECO:0000313" key="2">
    <source>
        <dbReference type="EMBL" id="MBR7825330.1"/>
    </source>
</evidence>
<protein>
    <recommendedName>
        <fullName evidence="4">DUF1453 domain-containing protein</fullName>
    </recommendedName>
</protein>